<reference evidence="7" key="1">
    <citation type="submission" date="2022-07" db="EMBL/GenBank/DDBJ databases">
        <title>Genome analysis of Parmales, a sister group of diatoms, reveals the evolutionary specialization of diatoms from phago-mixotrophs to photoautotrophs.</title>
        <authorList>
            <person name="Ban H."/>
            <person name="Sato S."/>
            <person name="Yoshikawa S."/>
            <person name="Kazumasa Y."/>
            <person name="Nakamura Y."/>
            <person name="Ichinomiya M."/>
            <person name="Saitoh K."/>
            <person name="Sato N."/>
            <person name="Blanc-Mathieu R."/>
            <person name="Endo H."/>
            <person name="Kuwata A."/>
            <person name="Ogata H."/>
        </authorList>
    </citation>
    <scope>NUCLEOTIDE SEQUENCE</scope>
</reference>
<dbReference type="InterPro" id="IPR036443">
    <property type="entry name" value="Znf_RanBP2_sf"/>
</dbReference>
<evidence type="ECO:0000259" key="6">
    <source>
        <dbReference type="PROSITE" id="PS50199"/>
    </source>
</evidence>
<evidence type="ECO:0000256" key="4">
    <source>
        <dbReference type="PROSITE-ProRule" id="PRU00322"/>
    </source>
</evidence>
<protein>
    <recommendedName>
        <fullName evidence="6">RanBP2-type domain-containing protein</fullName>
    </recommendedName>
</protein>
<keyword evidence="3" id="KW-0862">Zinc</keyword>
<keyword evidence="8" id="KW-1185">Reference proteome</keyword>
<feature type="domain" description="RanBP2-type" evidence="6">
    <location>
        <begin position="212"/>
        <end position="241"/>
    </location>
</feature>
<evidence type="ECO:0000313" key="8">
    <source>
        <dbReference type="Proteomes" id="UP001165082"/>
    </source>
</evidence>
<sequence>MEVDRILDGVKGGRRNGKRDKGYGAWTGLKQQIKSDQDAKVVELIRDHPLIEESTIRSIQEQLYGVVVDACEKESLSPARKRDGKVKIQIDLSQTPTGTSKDQNVEPTVPEAVPDPVAQAPPSPKAIPPPRLSLGSMTASTYSTCEGFQVVFGETKCLKKFGGYGEYEGVVLGSGETEATFEVQFIELGETNVMTEKQLNAAIKKYQKKHSPPSGWECNACTYMNNKSRKKCEMCSAPAPKVSKLKKKNRGAEKENTRVVN</sequence>
<feature type="region of interest" description="Disordered" evidence="5">
    <location>
        <begin position="241"/>
        <end position="261"/>
    </location>
</feature>
<dbReference type="InterPro" id="IPR001876">
    <property type="entry name" value="Znf_RanBP2"/>
</dbReference>
<dbReference type="EMBL" id="BRXZ01006330">
    <property type="protein sequence ID" value="GMH59127.1"/>
    <property type="molecule type" value="Genomic_DNA"/>
</dbReference>
<dbReference type="Gene3D" id="2.30.30.380">
    <property type="entry name" value="Zn-finger domain of Sec23/24"/>
    <property type="match status" value="1"/>
</dbReference>
<feature type="compositionally biased region" description="Basic and acidic residues" evidence="5">
    <location>
        <begin position="250"/>
        <end position="261"/>
    </location>
</feature>
<dbReference type="Proteomes" id="UP001165082">
    <property type="component" value="Unassembled WGS sequence"/>
</dbReference>
<dbReference type="AlphaFoldDB" id="A0A9W6ZRG3"/>
<evidence type="ECO:0000256" key="3">
    <source>
        <dbReference type="ARBA" id="ARBA00022833"/>
    </source>
</evidence>
<name>A0A9W6ZRG3_9STRA</name>
<dbReference type="PROSITE" id="PS01358">
    <property type="entry name" value="ZF_RANBP2_1"/>
    <property type="match status" value="1"/>
</dbReference>
<dbReference type="SMART" id="SM00547">
    <property type="entry name" value="ZnF_RBZ"/>
    <property type="match status" value="1"/>
</dbReference>
<organism evidence="7 8">
    <name type="scientific">Triparma retinervis</name>
    <dbReference type="NCBI Taxonomy" id="2557542"/>
    <lineage>
        <taxon>Eukaryota</taxon>
        <taxon>Sar</taxon>
        <taxon>Stramenopiles</taxon>
        <taxon>Ochrophyta</taxon>
        <taxon>Bolidophyceae</taxon>
        <taxon>Parmales</taxon>
        <taxon>Triparmaceae</taxon>
        <taxon>Triparma</taxon>
    </lineage>
</organism>
<dbReference type="GO" id="GO:0008270">
    <property type="term" value="F:zinc ion binding"/>
    <property type="evidence" value="ECO:0007669"/>
    <property type="project" value="UniProtKB-KW"/>
</dbReference>
<keyword evidence="2 4" id="KW-0863">Zinc-finger</keyword>
<keyword evidence="1" id="KW-0479">Metal-binding</keyword>
<evidence type="ECO:0000256" key="2">
    <source>
        <dbReference type="ARBA" id="ARBA00022771"/>
    </source>
</evidence>
<proteinExistence type="predicted"/>
<evidence type="ECO:0000256" key="5">
    <source>
        <dbReference type="SAM" id="MobiDB-lite"/>
    </source>
</evidence>
<evidence type="ECO:0000313" key="7">
    <source>
        <dbReference type="EMBL" id="GMH59127.1"/>
    </source>
</evidence>
<gene>
    <name evidence="7" type="ORF">TrRE_jg3269</name>
</gene>
<evidence type="ECO:0000256" key="1">
    <source>
        <dbReference type="ARBA" id="ARBA00022723"/>
    </source>
</evidence>
<comment type="caution">
    <text evidence="7">The sequence shown here is derived from an EMBL/GenBank/DDBJ whole genome shotgun (WGS) entry which is preliminary data.</text>
</comment>
<dbReference type="OrthoDB" id="261960at2759"/>
<dbReference type="Pfam" id="PF00641">
    <property type="entry name" value="Zn_ribbon_RanBP"/>
    <property type="match status" value="1"/>
</dbReference>
<feature type="region of interest" description="Disordered" evidence="5">
    <location>
        <begin position="1"/>
        <end position="23"/>
    </location>
</feature>
<dbReference type="PROSITE" id="PS50199">
    <property type="entry name" value="ZF_RANBP2_2"/>
    <property type="match status" value="1"/>
</dbReference>
<dbReference type="SUPFAM" id="SSF90209">
    <property type="entry name" value="Ran binding protein zinc finger-like"/>
    <property type="match status" value="1"/>
</dbReference>
<accession>A0A9W6ZRG3</accession>